<feature type="non-terminal residue" evidence="5">
    <location>
        <position position="58"/>
    </location>
</feature>
<keyword evidence="3" id="KW-0393">Immunoglobulin domain</keyword>
<dbReference type="InterPro" id="IPR050504">
    <property type="entry name" value="IgSF_BTN/MOG"/>
</dbReference>
<dbReference type="SUPFAM" id="SSF48726">
    <property type="entry name" value="Immunoglobulin"/>
    <property type="match status" value="1"/>
</dbReference>
<keyword evidence="2" id="KW-0472">Membrane</keyword>
<dbReference type="Gene3D" id="2.60.40.10">
    <property type="entry name" value="Immunoglobulins"/>
    <property type="match status" value="1"/>
</dbReference>
<dbReference type="GO" id="GO:0009897">
    <property type="term" value="C:external side of plasma membrane"/>
    <property type="evidence" value="ECO:0007669"/>
    <property type="project" value="TreeGrafter"/>
</dbReference>
<protein>
    <submittedName>
        <fullName evidence="5">BT3A2 protein</fullName>
    </submittedName>
</protein>
<dbReference type="InterPro" id="IPR036179">
    <property type="entry name" value="Ig-like_dom_sf"/>
</dbReference>
<comment type="subcellular location">
    <subcellularLocation>
        <location evidence="1">Membrane</location>
    </subcellularLocation>
</comment>
<feature type="non-terminal residue" evidence="5">
    <location>
        <position position="1"/>
    </location>
</feature>
<dbReference type="PANTHER" id="PTHR24100">
    <property type="entry name" value="BUTYROPHILIN"/>
    <property type="match status" value="1"/>
</dbReference>
<comment type="caution">
    <text evidence="5">The sequence shown here is derived from an EMBL/GenBank/DDBJ whole genome shotgun (WGS) entry which is preliminary data.</text>
</comment>
<name>A0A7L0UIR4_CHOAC</name>
<gene>
    <name evidence="5" type="primary">Btn3a2_0</name>
    <name evidence="5" type="ORF">CHOACU_R00154</name>
</gene>
<dbReference type="EMBL" id="VXAQ01001994">
    <property type="protein sequence ID" value="NXL67014.1"/>
    <property type="molecule type" value="Genomic_DNA"/>
</dbReference>
<feature type="domain" description="Immunoglobulin V-set" evidence="4">
    <location>
        <begin position="4"/>
        <end position="48"/>
    </location>
</feature>
<evidence type="ECO:0000256" key="3">
    <source>
        <dbReference type="ARBA" id="ARBA00023319"/>
    </source>
</evidence>
<dbReference type="GO" id="GO:0005102">
    <property type="term" value="F:signaling receptor binding"/>
    <property type="evidence" value="ECO:0007669"/>
    <property type="project" value="TreeGrafter"/>
</dbReference>
<dbReference type="InterPro" id="IPR013106">
    <property type="entry name" value="Ig_V-set"/>
</dbReference>
<proteinExistence type="predicted"/>
<dbReference type="Pfam" id="PF07686">
    <property type="entry name" value="V-set"/>
    <property type="match status" value="1"/>
</dbReference>
<accession>A0A7L0UIR4</accession>
<keyword evidence="6" id="KW-1185">Reference proteome</keyword>
<evidence type="ECO:0000313" key="5">
    <source>
        <dbReference type="EMBL" id="NXL67014.1"/>
    </source>
</evidence>
<sequence>KQDERYRGRTEFFRGEFRDGNMSLHLKNVRSSDKGVYTCVVSFNDTYHDALIELQVAG</sequence>
<dbReference type="AlphaFoldDB" id="A0A7L0UIR4"/>
<organism evidence="5 6">
    <name type="scientific">Chordeiles acutipennis</name>
    <name type="common">Lesser nighthawk</name>
    <name type="synonym">Caprimulgus acutipennis</name>
    <dbReference type="NCBI Taxonomy" id="118183"/>
    <lineage>
        <taxon>Eukaryota</taxon>
        <taxon>Metazoa</taxon>
        <taxon>Chordata</taxon>
        <taxon>Craniata</taxon>
        <taxon>Vertebrata</taxon>
        <taxon>Euteleostomi</taxon>
        <taxon>Archelosauria</taxon>
        <taxon>Archosauria</taxon>
        <taxon>Dinosauria</taxon>
        <taxon>Saurischia</taxon>
        <taxon>Theropoda</taxon>
        <taxon>Coelurosauria</taxon>
        <taxon>Aves</taxon>
        <taxon>Neognathae</taxon>
        <taxon>Neoaves</taxon>
        <taxon>Strisores</taxon>
        <taxon>Caprimulgiformes</taxon>
        <taxon>Caprimulgidae</taxon>
        <taxon>Chordeilinae</taxon>
        <taxon>Chordeiles</taxon>
    </lineage>
</organism>
<evidence type="ECO:0000259" key="4">
    <source>
        <dbReference type="Pfam" id="PF07686"/>
    </source>
</evidence>
<dbReference type="Proteomes" id="UP000568556">
    <property type="component" value="Unassembled WGS sequence"/>
</dbReference>
<dbReference type="PANTHER" id="PTHR24100:SF130">
    <property type="entry name" value="BUTYROPHILIN-LIKE PROTEIN 9"/>
    <property type="match status" value="1"/>
</dbReference>
<dbReference type="OrthoDB" id="8901134at2759"/>
<evidence type="ECO:0000313" key="6">
    <source>
        <dbReference type="Proteomes" id="UP000568556"/>
    </source>
</evidence>
<dbReference type="GO" id="GO:0001817">
    <property type="term" value="P:regulation of cytokine production"/>
    <property type="evidence" value="ECO:0007669"/>
    <property type="project" value="TreeGrafter"/>
</dbReference>
<dbReference type="InterPro" id="IPR013783">
    <property type="entry name" value="Ig-like_fold"/>
</dbReference>
<evidence type="ECO:0000256" key="2">
    <source>
        <dbReference type="ARBA" id="ARBA00023136"/>
    </source>
</evidence>
<dbReference type="GO" id="GO:0050852">
    <property type="term" value="P:T cell receptor signaling pathway"/>
    <property type="evidence" value="ECO:0007669"/>
    <property type="project" value="TreeGrafter"/>
</dbReference>
<reference evidence="5 6" key="1">
    <citation type="submission" date="2019-09" db="EMBL/GenBank/DDBJ databases">
        <title>Bird 10,000 Genomes (B10K) Project - Family phase.</title>
        <authorList>
            <person name="Zhang G."/>
        </authorList>
    </citation>
    <scope>NUCLEOTIDE SEQUENCE [LARGE SCALE GENOMIC DNA]</scope>
    <source>
        <strain evidence="5">B10K-DU-008-62</strain>
        <tissue evidence="5">Mixed tissue sample</tissue>
    </source>
</reference>
<evidence type="ECO:0000256" key="1">
    <source>
        <dbReference type="ARBA" id="ARBA00004370"/>
    </source>
</evidence>